<dbReference type="InterPro" id="IPR001254">
    <property type="entry name" value="Trypsin_dom"/>
</dbReference>
<evidence type="ECO:0000259" key="1">
    <source>
        <dbReference type="Pfam" id="PF00089"/>
    </source>
</evidence>
<dbReference type="SUPFAM" id="SSF50494">
    <property type="entry name" value="Trypsin-like serine proteases"/>
    <property type="match status" value="1"/>
</dbReference>
<dbReference type="RefSeq" id="WP_076598183.1">
    <property type="nucleotide sequence ID" value="NZ_CP046976.1"/>
</dbReference>
<organism evidence="2 3">
    <name type="scientific">Corynebacterium appendicis CIP 107643</name>
    <dbReference type="NCBI Taxonomy" id="1161099"/>
    <lineage>
        <taxon>Bacteria</taxon>
        <taxon>Bacillati</taxon>
        <taxon>Actinomycetota</taxon>
        <taxon>Actinomycetes</taxon>
        <taxon>Mycobacteriales</taxon>
        <taxon>Corynebacteriaceae</taxon>
        <taxon>Corynebacterium</taxon>
    </lineage>
</organism>
<sequence>MECDFPHVISLFLGSPFCATATAATAGAGFFIFNPQESAASETPVITTHADGETVNKCSVTFLSGDVAVTAGHCGPEGAEVRDGDRVLGTITDNYLVDNKGIDIALIEIADSYDVNSLPDSTAFACAETPEPTDAVIMDGAFSGEQTGTVVSEPVQKEANAFGEEHPVEYVLTNNESERGDSGAPVVTDAGCLAGILNGGNGEYSALTFLPENLLATAGL</sequence>
<dbReference type="AlphaFoldDB" id="A0A1N7IPG0"/>
<dbReference type="InterPro" id="IPR009003">
    <property type="entry name" value="Peptidase_S1_PA"/>
</dbReference>
<dbReference type="GO" id="GO:0004252">
    <property type="term" value="F:serine-type endopeptidase activity"/>
    <property type="evidence" value="ECO:0007669"/>
    <property type="project" value="InterPro"/>
</dbReference>
<dbReference type="STRING" id="1161099.SAMN05444817_101202"/>
<keyword evidence="3" id="KW-1185">Reference proteome</keyword>
<dbReference type="Gene3D" id="2.40.10.10">
    <property type="entry name" value="Trypsin-like serine proteases"/>
    <property type="match status" value="2"/>
</dbReference>
<name>A0A1N7IPG0_9CORY</name>
<evidence type="ECO:0000313" key="2">
    <source>
        <dbReference type="EMBL" id="SIS38963.1"/>
    </source>
</evidence>
<dbReference type="Pfam" id="PF00089">
    <property type="entry name" value="Trypsin"/>
    <property type="match status" value="1"/>
</dbReference>
<feature type="domain" description="Peptidase S1" evidence="1">
    <location>
        <begin position="51"/>
        <end position="203"/>
    </location>
</feature>
<proteinExistence type="predicted"/>
<dbReference type="GO" id="GO:0006508">
    <property type="term" value="P:proteolysis"/>
    <property type="evidence" value="ECO:0007669"/>
    <property type="project" value="InterPro"/>
</dbReference>
<evidence type="ECO:0000313" key="3">
    <source>
        <dbReference type="Proteomes" id="UP000186292"/>
    </source>
</evidence>
<reference evidence="3" key="1">
    <citation type="submission" date="2017-01" db="EMBL/GenBank/DDBJ databases">
        <authorList>
            <person name="Varghese N."/>
            <person name="Submissions S."/>
        </authorList>
    </citation>
    <scope>NUCLEOTIDE SEQUENCE [LARGE SCALE GENOMIC DNA]</scope>
    <source>
        <strain evidence="3">DSM 44531</strain>
    </source>
</reference>
<protein>
    <submittedName>
        <fullName evidence="2">Trypsin-like peptidase domain-containing protein</fullName>
    </submittedName>
</protein>
<dbReference type="InterPro" id="IPR043504">
    <property type="entry name" value="Peptidase_S1_PA_chymotrypsin"/>
</dbReference>
<dbReference type="Proteomes" id="UP000186292">
    <property type="component" value="Unassembled WGS sequence"/>
</dbReference>
<gene>
    <name evidence="2" type="ORF">SAMN05444817_101202</name>
</gene>
<accession>A0A1N7IPG0</accession>
<dbReference type="EMBL" id="FTOF01000001">
    <property type="protein sequence ID" value="SIS38963.1"/>
    <property type="molecule type" value="Genomic_DNA"/>
</dbReference>